<evidence type="ECO:0000256" key="5">
    <source>
        <dbReference type="ARBA" id="ARBA00022792"/>
    </source>
</evidence>
<keyword evidence="4" id="KW-0375">Hydrogen ion transport</keyword>
<comment type="subcellular location">
    <subcellularLocation>
        <location evidence="1">Mitochondrion inner membrane</location>
    </subcellularLocation>
</comment>
<dbReference type="EMBL" id="HBIP01000724">
    <property type="protein sequence ID" value="CAE0485258.1"/>
    <property type="molecule type" value="Transcribed_RNA"/>
</dbReference>
<dbReference type="PANTHER" id="PTHR13822">
    <property type="entry name" value="ATP SYNTHASE DELTA/EPSILON CHAIN"/>
    <property type="match status" value="1"/>
</dbReference>
<keyword evidence="5" id="KW-0999">Mitochondrion inner membrane</keyword>
<name>A0A7S3QJZ5_DUNTE</name>
<dbReference type="HAMAP" id="MF_00530">
    <property type="entry name" value="ATP_synth_epsil_bac"/>
    <property type="match status" value="1"/>
</dbReference>
<accession>A0A7S3QJZ5</accession>
<evidence type="ECO:0000259" key="11">
    <source>
        <dbReference type="Pfam" id="PF02823"/>
    </source>
</evidence>
<dbReference type="CDD" id="cd12152">
    <property type="entry name" value="F1-ATPase_delta"/>
    <property type="match status" value="1"/>
</dbReference>
<keyword evidence="9" id="KW-0472">Membrane</keyword>
<feature type="domain" description="ATP synthase F1 complex delta/epsilon subunit N-terminal" evidence="11">
    <location>
        <begin position="84"/>
        <end position="156"/>
    </location>
</feature>
<evidence type="ECO:0000256" key="1">
    <source>
        <dbReference type="ARBA" id="ARBA00004273"/>
    </source>
</evidence>
<evidence type="ECO:0000256" key="8">
    <source>
        <dbReference type="ARBA" id="ARBA00023128"/>
    </source>
</evidence>
<dbReference type="Pfam" id="PF02823">
    <property type="entry name" value="ATP-synt_DE_N"/>
    <property type="match status" value="1"/>
</dbReference>
<evidence type="ECO:0000313" key="12">
    <source>
        <dbReference type="EMBL" id="CAE0485258.1"/>
    </source>
</evidence>
<evidence type="ECO:0000256" key="6">
    <source>
        <dbReference type="ARBA" id="ARBA00022946"/>
    </source>
</evidence>
<sequence length="213" mass="22662">MLGRSVLTRLLPSLLNSSSGVAAQTGRCIASSSARLEEVAQQAGPKEFTEMWTKRAPSNMEVPQLPSSHQRKAESMKTQGDLFPVNLCTPHRVIADAKQKDTVILPGMEGLFGVKANHVPVISQLKPGVVELHSGSEVEKYFISGGWAYVHPDGITDIQALEVVTLDQADHAAVKSALSAASSAPATDDYDAAVNRTAVELYAALDAALEQKA</sequence>
<comment type="similarity">
    <text evidence="2">Belongs to the ATPase epsilon chain family.</text>
</comment>
<dbReference type="PANTHER" id="PTHR13822:SF7">
    <property type="entry name" value="ATP SYNTHASE SUBUNIT DELTA, MITOCHONDRIAL"/>
    <property type="match status" value="1"/>
</dbReference>
<evidence type="ECO:0000256" key="7">
    <source>
        <dbReference type="ARBA" id="ARBA00023065"/>
    </source>
</evidence>
<keyword evidence="6" id="KW-0809">Transit peptide</keyword>
<proteinExistence type="inferred from homology"/>
<dbReference type="InterPro" id="IPR001469">
    <property type="entry name" value="ATP_synth_F1_dsu/esu"/>
</dbReference>
<keyword evidence="3" id="KW-0813">Transport</keyword>
<gene>
    <name evidence="12" type="ORF">DTER00134_LOCUS297</name>
</gene>
<feature type="chain" id="PRO_5031561884" description="ATP synthase F1 complex delta/epsilon subunit N-terminal domain-containing protein" evidence="10">
    <location>
        <begin position="24"/>
        <end position="213"/>
    </location>
</feature>
<evidence type="ECO:0000256" key="9">
    <source>
        <dbReference type="ARBA" id="ARBA00023136"/>
    </source>
</evidence>
<dbReference type="InterPro" id="IPR036771">
    <property type="entry name" value="ATPsynth_dsu/esu_N"/>
</dbReference>
<organism evidence="12">
    <name type="scientific">Dunaliella tertiolecta</name>
    <name type="common">Green alga</name>
    <dbReference type="NCBI Taxonomy" id="3047"/>
    <lineage>
        <taxon>Eukaryota</taxon>
        <taxon>Viridiplantae</taxon>
        <taxon>Chlorophyta</taxon>
        <taxon>core chlorophytes</taxon>
        <taxon>Chlorophyceae</taxon>
        <taxon>CS clade</taxon>
        <taxon>Chlamydomonadales</taxon>
        <taxon>Dunaliellaceae</taxon>
        <taxon>Dunaliella</taxon>
    </lineage>
</organism>
<dbReference type="AlphaFoldDB" id="A0A7S3QJZ5"/>
<evidence type="ECO:0000256" key="10">
    <source>
        <dbReference type="SAM" id="SignalP"/>
    </source>
</evidence>
<protein>
    <recommendedName>
        <fullName evidence="11">ATP synthase F1 complex delta/epsilon subunit N-terminal domain-containing protein</fullName>
    </recommendedName>
</protein>
<dbReference type="GO" id="GO:0005743">
    <property type="term" value="C:mitochondrial inner membrane"/>
    <property type="evidence" value="ECO:0007669"/>
    <property type="project" value="UniProtKB-SubCell"/>
</dbReference>
<keyword evidence="7" id="KW-0406">Ion transport</keyword>
<evidence type="ECO:0000256" key="2">
    <source>
        <dbReference type="ARBA" id="ARBA00005712"/>
    </source>
</evidence>
<feature type="signal peptide" evidence="10">
    <location>
        <begin position="1"/>
        <end position="23"/>
    </location>
</feature>
<evidence type="ECO:0000256" key="4">
    <source>
        <dbReference type="ARBA" id="ARBA00022781"/>
    </source>
</evidence>
<dbReference type="SUPFAM" id="SSF51344">
    <property type="entry name" value="Epsilon subunit of F1F0-ATP synthase N-terminal domain"/>
    <property type="match status" value="1"/>
</dbReference>
<dbReference type="InterPro" id="IPR020546">
    <property type="entry name" value="ATP_synth_F1_dsu/esu_N"/>
</dbReference>
<evidence type="ECO:0000256" key="3">
    <source>
        <dbReference type="ARBA" id="ARBA00022448"/>
    </source>
</evidence>
<dbReference type="GO" id="GO:0046933">
    <property type="term" value="F:proton-transporting ATP synthase activity, rotational mechanism"/>
    <property type="evidence" value="ECO:0007669"/>
    <property type="project" value="InterPro"/>
</dbReference>
<reference evidence="12" key="1">
    <citation type="submission" date="2021-01" db="EMBL/GenBank/DDBJ databases">
        <authorList>
            <person name="Corre E."/>
            <person name="Pelletier E."/>
            <person name="Niang G."/>
            <person name="Scheremetjew M."/>
            <person name="Finn R."/>
            <person name="Kale V."/>
            <person name="Holt S."/>
            <person name="Cochrane G."/>
            <person name="Meng A."/>
            <person name="Brown T."/>
            <person name="Cohen L."/>
        </authorList>
    </citation>
    <scope>NUCLEOTIDE SEQUENCE</scope>
    <source>
        <strain evidence="12">CCMP1320</strain>
    </source>
</reference>
<keyword evidence="10" id="KW-0732">Signal</keyword>
<dbReference type="GO" id="GO:0045259">
    <property type="term" value="C:proton-transporting ATP synthase complex"/>
    <property type="evidence" value="ECO:0007669"/>
    <property type="project" value="InterPro"/>
</dbReference>
<dbReference type="Gene3D" id="2.60.15.10">
    <property type="entry name" value="F0F1 ATP synthase delta/epsilon subunit, N-terminal"/>
    <property type="match status" value="1"/>
</dbReference>
<keyword evidence="8" id="KW-0496">Mitochondrion</keyword>